<dbReference type="Pfam" id="PF08477">
    <property type="entry name" value="Roc"/>
    <property type="match status" value="1"/>
</dbReference>
<feature type="transmembrane region" description="Helical" evidence="1">
    <location>
        <begin position="343"/>
        <end position="360"/>
    </location>
</feature>
<feature type="transmembrane region" description="Helical" evidence="1">
    <location>
        <begin position="191"/>
        <end position="212"/>
    </location>
</feature>
<dbReference type="InterPro" id="IPR027417">
    <property type="entry name" value="P-loop_NTPase"/>
</dbReference>
<accession>A0AAU9Y3H8</accession>
<sequence length="924" mass="106441">MSSQEKPFYESIEVKEKQGDTTNTQFAFPKQCLVLGDPRVGKTSLINALTGKPFDLAVQKTQGIDQSLVDHEWKNCDMKDLVFGDLWRYLKTGDVEVTLIGTGGRNNKVLVGDLEFLMTTGLLRLFLYSLVIGVTCMFLVRTLFRYPAAYLLFYFIYFGHLMFPICAIHFETSSNIRFILTTLAFILNRRGLLIGLYSAIMICPFYNSFLTFASTGEFLTLSSVTGIAFIIMFLFIGPLRPPFGTAQLIGNRNFMKFLCFCRLPLSFLIGLISGFTVAMSFGSWYDMCHKEAGLSVKLSELPDQVVITFLATFISEFPAHIFDLTQFRTFSLFKTTNELGSKGLSLVFFFYYFKIAFQVWNDPPLTIYYFCISFTLYIFLTLYQEWSCSHSESNERVIFYPSNSFLTLALTGSGEVNTKKLRTALKDKYPSLKLKVLDFAGDKEYYAYHHMFLKSLAVYLIVFNMADFTEDDKKDLCNEKLQFWIESVCTHVPPKTPIFLVGTHSNHMDQNGMQTLSGHLNQILWTSYCDELVVNEDEDLIFFPVENSKGENDVGVQKLRIKIMAVAEGCKPTTDYNIPLSWIRIQDAIIQLREKKAARFCVTLREFPCAFGNYIHTDWSEETLKYFHEQGLIIYIPTGEELCNWVLLRPEILVDIITQLVTSSPQVTQMRGLRSDWRLLQKKGMLTKSLLVSIISSVKENEEAMIAFLEEYDLICPLTNTKVKIASLRDTEKLQPTHFVPSLVPRSKDGCIPTWHDDQRDKKFLVFFERFLPEPLFHRLLSRAHKNSKVEFTNGATVVFRDVGKFWMSPWQPYRLKLMKKEGVIEVTFSTSNRRGVKPSDFLCQVYSMVDGICKRSFPFVKFHCGPACPSTKCPGYQDSYMYTPDHHYRRHVFNIMPGRQVDKTAFLYCVNKSFEDELKDWIP</sequence>
<dbReference type="SUPFAM" id="SSF52540">
    <property type="entry name" value="P-loop containing nucleoside triphosphate hydrolases"/>
    <property type="match status" value="1"/>
</dbReference>
<proteinExistence type="predicted"/>
<evidence type="ECO:0000256" key="1">
    <source>
        <dbReference type="SAM" id="Phobius"/>
    </source>
</evidence>
<gene>
    <name evidence="2" type="ORF">PMEA_00008590</name>
</gene>
<name>A0AAU9Y3H8_9CNID</name>
<feature type="transmembrane region" description="Helical" evidence="1">
    <location>
        <begin position="257"/>
        <end position="285"/>
    </location>
</feature>
<feature type="transmembrane region" description="Helical" evidence="1">
    <location>
        <begin position="305"/>
        <end position="322"/>
    </location>
</feature>
<keyword evidence="3" id="KW-1185">Reference proteome</keyword>
<reference evidence="2 3" key="1">
    <citation type="submission" date="2022-05" db="EMBL/GenBank/DDBJ databases">
        <authorList>
            <consortium name="Genoscope - CEA"/>
            <person name="William W."/>
        </authorList>
    </citation>
    <scope>NUCLEOTIDE SEQUENCE [LARGE SCALE GENOMIC DNA]</scope>
</reference>
<keyword evidence="1" id="KW-0812">Transmembrane</keyword>
<comment type="caution">
    <text evidence="2">The sequence shown here is derived from an EMBL/GenBank/DDBJ whole genome shotgun (WGS) entry which is preliminary data.</text>
</comment>
<evidence type="ECO:0000313" key="3">
    <source>
        <dbReference type="Proteomes" id="UP001159428"/>
    </source>
</evidence>
<evidence type="ECO:0000313" key="2">
    <source>
        <dbReference type="EMBL" id="CAH3168163.1"/>
    </source>
</evidence>
<feature type="transmembrane region" description="Helical" evidence="1">
    <location>
        <begin position="150"/>
        <end position="170"/>
    </location>
</feature>
<dbReference type="Proteomes" id="UP001159428">
    <property type="component" value="Unassembled WGS sequence"/>
</dbReference>
<keyword evidence="1" id="KW-1133">Transmembrane helix</keyword>
<feature type="transmembrane region" description="Helical" evidence="1">
    <location>
        <begin position="125"/>
        <end position="144"/>
    </location>
</feature>
<feature type="transmembrane region" description="Helical" evidence="1">
    <location>
        <begin position="366"/>
        <end position="383"/>
    </location>
</feature>
<dbReference type="EMBL" id="CALNXJ010000172">
    <property type="protein sequence ID" value="CAH3168163.1"/>
    <property type="molecule type" value="Genomic_DNA"/>
</dbReference>
<protein>
    <submittedName>
        <fullName evidence="2">Uncharacterized protein</fullName>
    </submittedName>
</protein>
<keyword evidence="1" id="KW-0472">Membrane</keyword>
<dbReference type="Gene3D" id="3.40.50.300">
    <property type="entry name" value="P-loop containing nucleotide triphosphate hydrolases"/>
    <property type="match status" value="2"/>
</dbReference>
<dbReference type="AlphaFoldDB" id="A0AAU9Y3H8"/>
<organism evidence="2 3">
    <name type="scientific">Pocillopora meandrina</name>
    <dbReference type="NCBI Taxonomy" id="46732"/>
    <lineage>
        <taxon>Eukaryota</taxon>
        <taxon>Metazoa</taxon>
        <taxon>Cnidaria</taxon>
        <taxon>Anthozoa</taxon>
        <taxon>Hexacorallia</taxon>
        <taxon>Scleractinia</taxon>
        <taxon>Astrocoeniina</taxon>
        <taxon>Pocilloporidae</taxon>
        <taxon>Pocillopora</taxon>
    </lineage>
</organism>